<protein>
    <submittedName>
        <fullName evidence="3">Uncharacterized protein</fullName>
    </submittedName>
</protein>
<gene>
    <name evidence="3" type="ORF">SISNIDRAFT_491975</name>
</gene>
<evidence type="ECO:0000256" key="1">
    <source>
        <dbReference type="SAM" id="Coils"/>
    </source>
</evidence>
<evidence type="ECO:0000313" key="3">
    <source>
        <dbReference type="EMBL" id="KZS86420.1"/>
    </source>
</evidence>
<accession>A0A164M6V1</accession>
<evidence type="ECO:0000313" key="4">
    <source>
        <dbReference type="Proteomes" id="UP000076722"/>
    </source>
</evidence>
<reference evidence="3 4" key="1">
    <citation type="journal article" date="2016" name="Mol. Biol. Evol.">
        <title>Comparative Genomics of Early-Diverging Mushroom-Forming Fungi Provides Insights into the Origins of Lignocellulose Decay Capabilities.</title>
        <authorList>
            <person name="Nagy L.G."/>
            <person name="Riley R."/>
            <person name="Tritt A."/>
            <person name="Adam C."/>
            <person name="Daum C."/>
            <person name="Floudas D."/>
            <person name="Sun H."/>
            <person name="Yadav J.S."/>
            <person name="Pangilinan J."/>
            <person name="Larsson K.H."/>
            <person name="Matsuura K."/>
            <person name="Barry K."/>
            <person name="Labutti K."/>
            <person name="Kuo R."/>
            <person name="Ohm R.A."/>
            <person name="Bhattacharya S.S."/>
            <person name="Shirouzu T."/>
            <person name="Yoshinaga Y."/>
            <person name="Martin F.M."/>
            <person name="Grigoriev I.V."/>
            <person name="Hibbett D.S."/>
        </authorList>
    </citation>
    <scope>NUCLEOTIDE SEQUENCE [LARGE SCALE GENOMIC DNA]</scope>
    <source>
        <strain evidence="3 4">HHB9708</strain>
    </source>
</reference>
<name>A0A164M6V1_9AGAM</name>
<dbReference type="Proteomes" id="UP000076722">
    <property type="component" value="Unassembled WGS sequence"/>
</dbReference>
<feature type="region of interest" description="Disordered" evidence="2">
    <location>
        <begin position="345"/>
        <end position="391"/>
    </location>
</feature>
<feature type="compositionally biased region" description="Polar residues" evidence="2">
    <location>
        <begin position="379"/>
        <end position="391"/>
    </location>
</feature>
<evidence type="ECO:0000256" key="2">
    <source>
        <dbReference type="SAM" id="MobiDB-lite"/>
    </source>
</evidence>
<proteinExistence type="predicted"/>
<dbReference type="AlphaFoldDB" id="A0A164M6V1"/>
<keyword evidence="4" id="KW-1185">Reference proteome</keyword>
<keyword evidence="1" id="KW-0175">Coiled coil</keyword>
<feature type="coiled-coil region" evidence="1">
    <location>
        <begin position="37"/>
        <end position="154"/>
    </location>
</feature>
<sequence>MSESLDNLPSDVEEPRMSAEEFLKSLETDDHGPWDDYKHVRKIMQVYEDRVAKLLQEHSDFLLTEISSTKEELSLQIQTLETRVKVDLDGLLSDIDHQRTAHMKVHDDLLARLLKLEREFESASSAYAEKAIEFKAALCEIHSLGRELEKLRNQSIGNGSAQHRARRMRQYLWRKLVDIGFCDCVAVTSDPAKDVGGDGADASDRVPLSHRAQQSGRSIISAPLQMVSLQTISLRTHDLSQYLRQSVLAFGCAVIILFLVRLYPSEQRDNPLRSLPPYREGMSRIHLEYIQLMMSTPIPFHKAVPKTKTWNLTVVKTEGAPTVSGIPPPDDVSDLAQALTDGLAISQRPNTPPEPIGTSQALHATPKIDQSPPRPVTLTAPTSASSSDDCNNVLAQPYTKYSHQYRTDKKYKTYSWYESFGSRSLATPPLDPRDPSVNIGDMFFHRYGRDPQVWYCDEAREWTIIRRYEKHQPTGRFLKFNKFGVVSLVIKDELPKSERQALARTQSGSSTLE</sequence>
<dbReference type="EMBL" id="KV419506">
    <property type="protein sequence ID" value="KZS86420.1"/>
    <property type="molecule type" value="Genomic_DNA"/>
</dbReference>
<organism evidence="3 4">
    <name type="scientific">Sistotremastrum niveocremeum HHB9708</name>
    <dbReference type="NCBI Taxonomy" id="1314777"/>
    <lineage>
        <taxon>Eukaryota</taxon>
        <taxon>Fungi</taxon>
        <taxon>Dikarya</taxon>
        <taxon>Basidiomycota</taxon>
        <taxon>Agaricomycotina</taxon>
        <taxon>Agaricomycetes</taxon>
        <taxon>Sistotremastrales</taxon>
        <taxon>Sistotremastraceae</taxon>
        <taxon>Sertulicium</taxon>
        <taxon>Sertulicium niveocremeum</taxon>
    </lineage>
</organism>